<dbReference type="Gene3D" id="2.40.50.1020">
    <property type="entry name" value="LytTr DNA-binding domain"/>
    <property type="match status" value="1"/>
</dbReference>
<dbReference type="EMBL" id="JAMZFW010000020">
    <property type="protein sequence ID" value="MCP1103225.1"/>
    <property type="molecule type" value="Genomic_DNA"/>
</dbReference>
<dbReference type="PROSITE" id="PS50110">
    <property type="entry name" value="RESPONSE_REGULATORY"/>
    <property type="match status" value="1"/>
</dbReference>
<accession>A0ABT1EBM6</accession>
<name>A0ABT1EBM6_9FIRM</name>
<keyword evidence="6" id="KW-0238">DNA-binding</keyword>
<dbReference type="InterPro" id="IPR011006">
    <property type="entry name" value="CheY-like_superfamily"/>
</dbReference>
<comment type="caution">
    <text evidence="6">The sequence shown here is derived from an EMBL/GenBank/DDBJ whole genome shotgun (WGS) entry which is preliminary data.</text>
</comment>
<feature type="modified residue" description="4-aspartylphosphate" evidence="3">
    <location>
        <position position="57"/>
    </location>
</feature>
<dbReference type="InterPro" id="IPR007492">
    <property type="entry name" value="LytTR_DNA-bd_dom"/>
</dbReference>
<dbReference type="Pfam" id="PF04397">
    <property type="entry name" value="LytTR"/>
    <property type="match status" value="1"/>
</dbReference>
<evidence type="ECO:0000259" key="4">
    <source>
        <dbReference type="PROSITE" id="PS50110"/>
    </source>
</evidence>
<evidence type="ECO:0000256" key="3">
    <source>
        <dbReference type="PROSITE-ProRule" id="PRU00169"/>
    </source>
</evidence>
<protein>
    <recommendedName>
        <fullName evidence="1">Stage 0 sporulation protein A homolog</fullName>
    </recommendedName>
</protein>
<gene>
    <name evidence="6" type="ORF">NK125_12490</name>
</gene>
<dbReference type="SUPFAM" id="SSF52172">
    <property type="entry name" value="CheY-like"/>
    <property type="match status" value="1"/>
</dbReference>
<dbReference type="Pfam" id="PF00072">
    <property type="entry name" value="Response_reg"/>
    <property type="match status" value="1"/>
</dbReference>
<evidence type="ECO:0000256" key="1">
    <source>
        <dbReference type="ARBA" id="ARBA00018672"/>
    </source>
</evidence>
<reference evidence="6 7" key="1">
    <citation type="journal article" date="2022" name="Genome Biol. Evol.">
        <title>Host diet, physiology and behaviors set the stage for Lachnospiraceae cladogenesis.</title>
        <authorList>
            <person name="Vera-Ponce De Leon A."/>
            <person name="Schneider M."/>
            <person name="Jahnes B.C."/>
            <person name="Sadowski V."/>
            <person name="Camuy-Velez L.A."/>
            <person name="Duan J."/>
            <person name="Sabree Z.L."/>
        </authorList>
    </citation>
    <scope>NUCLEOTIDE SEQUENCE [LARGE SCALE GENOMIC DNA]</scope>
    <source>
        <strain evidence="6 7">PAL113</strain>
    </source>
</reference>
<feature type="domain" description="HTH LytTR-type" evidence="5">
    <location>
        <begin position="131"/>
        <end position="229"/>
    </location>
</feature>
<dbReference type="InterPro" id="IPR001789">
    <property type="entry name" value="Sig_transdc_resp-reg_receiver"/>
</dbReference>
<sequence>MIRIALVEDDLVYVKELVEYLKRYEEESKTKIRVSVFPDGEDIIENYQANFDVILMDVEMQFMDGMTAAARIRETDSEVVIIFITNMPQYALKGYQVEALDYVLKPVSYFAFSQRIDRALTRMKKRTGQYLTVPIKGGKKKFDISKIYYVEVQDHDLIFHTISGEYLAKGSMKDIEETLIQQGFFRCHRCYLVNLEYVEHFQSVDVIVAGDTIQVSRSRKKMMLDALNNYMNEVGK</sequence>
<dbReference type="SMART" id="SM00448">
    <property type="entry name" value="REC"/>
    <property type="match status" value="1"/>
</dbReference>
<dbReference type="InterPro" id="IPR046947">
    <property type="entry name" value="LytR-like"/>
</dbReference>
<feature type="domain" description="Response regulatory" evidence="4">
    <location>
        <begin position="3"/>
        <end position="120"/>
    </location>
</feature>
<keyword evidence="7" id="KW-1185">Reference proteome</keyword>
<comment type="function">
    <text evidence="2">May play the central regulatory role in sporulation. It may be an element of the effector pathway responsible for the activation of sporulation genes in response to nutritional stress. Spo0A may act in concert with spo0H (a sigma factor) to control the expression of some genes that are critical to the sporulation process.</text>
</comment>
<dbReference type="Proteomes" id="UP001523566">
    <property type="component" value="Unassembled WGS sequence"/>
</dbReference>
<dbReference type="PANTHER" id="PTHR37299">
    <property type="entry name" value="TRANSCRIPTIONAL REGULATOR-RELATED"/>
    <property type="match status" value="1"/>
</dbReference>
<keyword evidence="3" id="KW-0597">Phosphoprotein</keyword>
<dbReference type="Gene3D" id="3.40.50.2300">
    <property type="match status" value="1"/>
</dbReference>
<evidence type="ECO:0000256" key="2">
    <source>
        <dbReference type="ARBA" id="ARBA00024867"/>
    </source>
</evidence>
<evidence type="ECO:0000313" key="6">
    <source>
        <dbReference type="EMBL" id="MCP1103225.1"/>
    </source>
</evidence>
<dbReference type="SMART" id="SM00850">
    <property type="entry name" value="LytTR"/>
    <property type="match status" value="1"/>
</dbReference>
<dbReference type="PROSITE" id="PS50930">
    <property type="entry name" value="HTH_LYTTR"/>
    <property type="match status" value="1"/>
</dbReference>
<evidence type="ECO:0000259" key="5">
    <source>
        <dbReference type="PROSITE" id="PS50930"/>
    </source>
</evidence>
<dbReference type="GO" id="GO:0003677">
    <property type="term" value="F:DNA binding"/>
    <property type="evidence" value="ECO:0007669"/>
    <property type="project" value="UniProtKB-KW"/>
</dbReference>
<organism evidence="6 7">
    <name type="scientific">Aequitasia blattaphilus</name>
    <dbReference type="NCBI Taxonomy" id="2949332"/>
    <lineage>
        <taxon>Bacteria</taxon>
        <taxon>Bacillati</taxon>
        <taxon>Bacillota</taxon>
        <taxon>Clostridia</taxon>
        <taxon>Lachnospirales</taxon>
        <taxon>Lachnospiraceae</taxon>
        <taxon>Aequitasia</taxon>
    </lineage>
</organism>
<evidence type="ECO:0000313" key="7">
    <source>
        <dbReference type="Proteomes" id="UP001523566"/>
    </source>
</evidence>
<proteinExistence type="predicted"/>
<dbReference type="PANTHER" id="PTHR37299:SF1">
    <property type="entry name" value="STAGE 0 SPORULATION PROTEIN A HOMOLOG"/>
    <property type="match status" value="1"/>
</dbReference>